<name>A0A4Y9LZ08_9BRAD</name>
<evidence type="ECO:0000259" key="2">
    <source>
        <dbReference type="Pfam" id="PF12281"/>
    </source>
</evidence>
<organism evidence="3 4">
    <name type="scientific">Bradyrhizobium niftali</name>
    <dbReference type="NCBI Taxonomy" id="2560055"/>
    <lineage>
        <taxon>Bacteria</taxon>
        <taxon>Pseudomonadati</taxon>
        <taxon>Pseudomonadota</taxon>
        <taxon>Alphaproteobacteria</taxon>
        <taxon>Hyphomicrobiales</taxon>
        <taxon>Nitrobacteraceae</taxon>
        <taxon>Bradyrhizobium</taxon>
    </lineage>
</organism>
<reference evidence="3 4" key="1">
    <citation type="submission" date="2019-03" db="EMBL/GenBank/DDBJ databases">
        <title>Bradyrhizobium diversity isolated from nodules of Chamaecrista fasciculata.</title>
        <authorList>
            <person name="Klepa M.S."/>
            <person name="Urquiaga M.O."/>
            <person name="Hungria M."/>
            <person name="Delamuta J.R."/>
        </authorList>
    </citation>
    <scope>NUCLEOTIDE SEQUENCE [LARGE SCALE GENOMIC DNA]</scope>
    <source>
        <strain evidence="3 4">CNPSo 3448</strain>
    </source>
</reference>
<comment type="caution">
    <text evidence="3">The sequence shown here is derived from an EMBL/GenBank/DDBJ whole genome shotgun (WGS) entry which is preliminary data.</text>
</comment>
<accession>A0A4Y9LZ08</accession>
<evidence type="ECO:0000313" key="3">
    <source>
        <dbReference type="EMBL" id="TFV48055.1"/>
    </source>
</evidence>
<protein>
    <recommendedName>
        <fullName evidence="2">Nucleotidyltransferase-like domain-containing protein</fullName>
    </recommendedName>
</protein>
<dbReference type="AlphaFoldDB" id="A0A4Y9LZ08"/>
<dbReference type="InterPro" id="IPR058575">
    <property type="entry name" value="NTP_transf_8_dom"/>
</dbReference>
<sequence length="132" mass="14712">MVIGSSAMHLYEASAGAFLSRSIVVDGDLDLLSTAKTRLEAFEELPPVIRRADKSFELFDDGAVAINKRGYRVHLHTERSLCEAIDDLSDASEEQISVLHSLPRPRARVGRDSRKRRLADRNGRHGSARISR</sequence>
<evidence type="ECO:0000313" key="4">
    <source>
        <dbReference type="Proteomes" id="UP000297966"/>
    </source>
</evidence>
<dbReference type="OrthoDB" id="8250574at2"/>
<dbReference type="Pfam" id="PF12281">
    <property type="entry name" value="NTP_transf_8"/>
    <property type="match status" value="1"/>
</dbReference>
<evidence type="ECO:0000256" key="1">
    <source>
        <dbReference type="SAM" id="MobiDB-lite"/>
    </source>
</evidence>
<feature type="domain" description="Nucleotidyltransferase-like" evidence="2">
    <location>
        <begin position="1"/>
        <end position="81"/>
    </location>
</feature>
<dbReference type="Proteomes" id="UP000297966">
    <property type="component" value="Unassembled WGS sequence"/>
</dbReference>
<gene>
    <name evidence="3" type="ORF">E4K65_14665</name>
</gene>
<feature type="compositionally biased region" description="Basic residues" evidence="1">
    <location>
        <begin position="103"/>
        <end position="132"/>
    </location>
</feature>
<feature type="region of interest" description="Disordered" evidence="1">
    <location>
        <begin position="102"/>
        <end position="132"/>
    </location>
</feature>
<keyword evidence="4" id="KW-1185">Reference proteome</keyword>
<dbReference type="EMBL" id="SPQT01000006">
    <property type="protein sequence ID" value="TFV48055.1"/>
    <property type="molecule type" value="Genomic_DNA"/>
</dbReference>
<proteinExistence type="predicted"/>